<dbReference type="RefSeq" id="WP_256303826.1">
    <property type="nucleotide sequence ID" value="NZ_JANFYS010000013.1"/>
</dbReference>
<keyword evidence="1" id="KW-0238">DNA-binding</keyword>
<name>A0AAW5JJG3_9FIRM</name>
<dbReference type="PROSITE" id="PS50943">
    <property type="entry name" value="HTH_CROC1"/>
    <property type="match status" value="1"/>
</dbReference>
<sequence length="122" mass="13687">MRSNQRSEEAIEIGKRIRDIRTDKKMSQAALADKANISLSQVSDIETGKSSMRLTTFIGIVEALQVSADVILRTDIPEVNNIYKSEFAEVLEDCTPTEIESILKIVREVKKSMHSPKGNTDY</sequence>
<feature type="domain" description="HTH cro/C1-type" evidence="2">
    <location>
        <begin position="17"/>
        <end position="71"/>
    </location>
</feature>
<organism evidence="3 4">
    <name type="scientific">Intestinimonas massiliensis</name>
    <name type="common">ex Afouda et al. 2020</name>
    <dbReference type="NCBI Taxonomy" id="1673721"/>
    <lineage>
        <taxon>Bacteria</taxon>
        <taxon>Bacillati</taxon>
        <taxon>Bacillota</taxon>
        <taxon>Clostridia</taxon>
        <taxon>Eubacteriales</taxon>
        <taxon>Intestinimonas</taxon>
    </lineage>
</organism>
<dbReference type="Gene3D" id="1.10.260.40">
    <property type="entry name" value="lambda repressor-like DNA-binding domains"/>
    <property type="match status" value="1"/>
</dbReference>
<evidence type="ECO:0000313" key="4">
    <source>
        <dbReference type="Proteomes" id="UP001204562"/>
    </source>
</evidence>
<accession>A0AAW5JJG3</accession>
<dbReference type="GO" id="GO:0003677">
    <property type="term" value="F:DNA binding"/>
    <property type="evidence" value="ECO:0007669"/>
    <property type="project" value="UniProtKB-KW"/>
</dbReference>
<comment type="caution">
    <text evidence="3">The sequence shown here is derived from an EMBL/GenBank/DDBJ whole genome shotgun (WGS) entry which is preliminary data.</text>
</comment>
<dbReference type="SMART" id="SM00530">
    <property type="entry name" value="HTH_XRE"/>
    <property type="match status" value="1"/>
</dbReference>
<dbReference type="Pfam" id="PF01381">
    <property type="entry name" value="HTH_3"/>
    <property type="match status" value="1"/>
</dbReference>
<dbReference type="Proteomes" id="UP001204562">
    <property type="component" value="Unassembled WGS sequence"/>
</dbReference>
<protein>
    <submittedName>
        <fullName evidence="3">Helix-turn-helix domain-containing protein</fullName>
    </submittedName>
</protein>
<evidence type="ECO:0000256" key="1">
    <source>
        <dbReference type="ARBA" id="ARBA00023125"/>
    </source>
</evidence>
<dbReference type="GO" id="GO:0003700">
    <property type="term" value="F:DNA-binding transcription factor activity"/>
    <property type="evidence" value="ECO:0007669"/>
    <property type="project" value="TreeGrafter"/>
</dbReference>
<proteinExistence type="predicted"/>
<dbReference type="InterPro" id="IPR050807">
    <property type="entry name" value="TransReg_Diox_bact_type"/>
</dbReference>
<gene>
    <name evidence="3" type="ORF">NE579_07650</name>
</gene>
<dbReference type="InterPro" id="IPR010982">
    <property type="entry name" value="Lambda_DNA-bd_dom_sf"/>
</dbReference>
<evidence type="ECO:0000259" key="2">
    <source>
        <dbReference type="PROSITE" id="PS50943"/>
    </source>
</evidence>
<evidence type="ECO:0000313" key="3">
    <source>
        <dbReference type="EMBL" id="MCQ4770336.1"/>
    </source>
</evidence>
<dbReference type="EMBL" id="JANFYS010000013">
    <property type="protein sequence ID" value="MCQ4770336.1"/>
    <property type="molecule type" value="Genomic_DNA"/>
</dbReference>
<reference evidence="3" key="1">
    <citation type="submission" date="2022-06" db="EMBL/GenBank/DDBJ databases">
        <title>Isolation of gut microbiota from human fecal samples.</title>
        <authorList>
            <person name="Pamer E.G."/>
            <person name="Barat B."/>
            <person name="Waligurski E."/>
            <person name="Medina S."/>
            <person name="Paddock L."/>
            <person name="Mostad J."/>
        </authorList>
    </citation>
    <scope>NUCLEOTIDE SEQUENCE</scope>
    <source>
        <strain evidence="3">DFI.9.91</strain>
    </source>
</reference>
<dbReference type="CDD" id="cd00093">
    <property type="entry name" value="HTH_XRE"/>
    <property type="match status" value="1"/>
</dbReference>
<dbReference type="AlphaFoldDB" id="A0AAW5JJG3"/>
<dbReference type="PANTHER" id="PTHR46797:SF1">
    <property type="entry name" value="METHYLPHOSPHONATE SYNTHASE"/>
    <property type="match status" value="1"/>
</dbReference>
<dbReference type="PANTHER" id="PTHR46797">
    <property type="entry name" value="HTH-TYPE TRANSCRIPTIONAL REGULATOR"/>
    <property type="match status" value="1"/>
</dbReference>
<dbReference type="GO" id="GO:0005829">
    <property type="term" value="C:cytosol"/>
    <property type="evidence" value="ECO:0007669"/>
    <property type="project" value="TreeGrafter"/>
</dbReference>
<dbReference type="SUPFAM" id="SSF47413">
    <property type="entry name" value="lambda repressor-like DNA-binding domains"/>
    <property type="match status" value="1"/>
</dbReference>
<dbReference type="InterPro" id="IPR001387">
    <property type="entry name" value="Cro/C1-type_HTH"/>
</dbReference>